<reference evidence="2" key="1">
    <citation type="journal article" date="2022" name="Mol. Ecol. Resour.">
        <title>The genomes of chicory, endive, great burdock and yacon provide insights into Asteraceae palaeo-polyploidization history and plant inulin production.</title>
        <authorList>
            <person name="Fan W."/>
            <person name="Wang S."/>
            <person name="Wang H."/>
            <person name="Wang A."/>
            <person name="Jiang F."/>
            <person name="Liu H."/>
            <person name="Zhao H."/>
            <person name="Xu D."/>
            <person name="Zhang Y."/>
        </authorList>
    </citation>
    <scope>NUCLEOTIDE SEQUENCE [LARGE SCALE GENOMIC DNA]</scope>
    <source>
        <strain evidence="2">cv. Yunnan</strain>
    </source>
</reference>
<keyword evidence="2" id="KW-1185">Reference proteome</keyword>
<reference evidence="1 2" key="2">
    <citation type="journal article" date="2022" name="Mol. Ecol. Resour.">
        <title>The genomes of chicory, endive, great burdock and yacon provide insights into Asteraceae paleo-polyploidization history and plant inulin production.</title>
        <authorList>
            <person name="Fan W."/>
            <person name="Wang S."/>
            <person name="Wang H."/>
            <person name="Wang A."/>
            <person name="Jiang F."/>
            <person name="Liu H."/>
            <person name="Zhao H."/>
            <person name="Xu D."/>
            <person name="Zhang Y."/>
        </authorList>
    </citation>
    <scope>NUCLEOTIDE SEQUENCE [LARGE SCALE GENOMIC DNA]</scope>
    <source>
        <strain evidence="2">cv. Yunnan</strain>
        <tissue evidence="1">Leaves</tissue>
    </source>
</reference>
<gene>
    <name evidence="1" type="ORF">L1987_07912</name>
</gene>
<evidence type="ECO:0000313" key="1">
    <source>
        <dbReference type="EMBL" id="KAI3820366.1"/>
    </source>
</evidence>
<name>A0ACB9JKY8_9ASTR</name>
<proteinExistence type="predicted"/>
<evidence type="ECO:0000313" key="2">
    <source>
        <dbReference type="Proteomes" id="UP001056120"/>
    </source>
</evidence>
<comment type="caution">
    <text evidence="1">The sequence shown here is derived from an EMBL/GenBank/DDBJ whole genome shotgun (WGS) entry which is preliminary data.</text>
</comment>
<sequence length="124" mass="13510">MPRRLKYSEIRSATKGFNRSHIIGEGVSAVVYKTDRNLVVKRFKTAAFGSQTVTEFATMSLSFETRLNVLIGVSSALLYLHEECEAYGGDSVGYVGESPEVVVKGGVDDVVTSWGTPTSHFSKV</sequence>
<dbReference type="Proteomes" id="UP001056120">
    <property type="component" value="Linkage Group LG03"/>
</dbReference>
<organism evidence="1 2">
    <name type="scientific">Smallanthus sonchifolius</name>
    <dbReference type="NCBI Taxonomy" id="185202"/>
    <lineage>
        <taxon>Eukaryota</taxon>
        <taxon>Viridiplantae</taxon>
        <taxon>Streptophyta</taxon>
        <taxon>Embryophyta</taxon>
        <taxon>Tracheophyta</taxon>
        <taxon>Spermatophyta</taxon>
        <taxon>Magnoliopsida</taxon>
        <taxon>eudicotyledons</taxon>
        <taxon>Gunneridae</taxon>
        <taxon>Pentapetalae</taxon>
        <taxon>asterids</taxon>
        <taxon>campanulids</taxon>
        <taxon>Asterales</taxon>
        <taxon>Asteraceae</taxon>
        <taxon>Asteroideae</taxon>
        <taxon>Heliantheae alliance</taxon>
        <taxon>Millerieae</taxon>
        <taxon>Smallanthus</taxon>
    </lineage>
</organism>
<accession>A0ACB9JKY8</accession>
<dbReference type="EMBL" id="CM042020">
    <property type="protein sequence ID" value="KAI3820366.1"/>
    <property type="molecule type" value="Genomic_DNA"/>
</dbReference>
<protein>
    <submittedName>
        <fullName evidence="1">Uncharacterized protein</fullName>
    </submittedName>
</protein>